<keyword evidence="5" id="KW-0968">Cytoplasmic vesicle</keyword>
<dbReference type="PANTHER" id="PTHR12276">
    <property type="entry name" value="EPSIN/ENT-RELATED"/>
    <property type="match status" value="1"/>
</dbReference>
<dbReference type="GO" id="GO:0006897">
    <property type="term" value="P:endocytosis"/>
    <property type="evidence" value="ECO:0007669"/>
    <property type="project" value="TreeGrafter"/>
</dbReference>
<dbReference type="PANTHER" id="PTHR12276:SF91">
    <property type="entry name" value="CLATHRIN INTERACTOR EPSIN 2-RELATED"/>
    <property type="match status" value="1"/>
</dbReference>
<comment type="similarity">
    <text evidence="3">Belongs to the epsin family.</text>
</comment>
<dbReference type="OrthoDB" id="4033880at2759"/>
<evidence type="ECO:0000313" key="7">
    <source>
        <dbReference type="EMBL" id="PWA47639.1"/>
    </source>
</evidence>
<gene>
    <name evidence="7" type="ORF">CTI12_AA497000</name>
</gene>
<evidence type="ECO:0000313" key="8">
    <source>
        <dbReference type="Proteomes" id="UP000245207"/>
    </source>
</evidence>
<dbReference type="InterPro" id="IPR008942">
    <property type="entry name" value="ENTH_VHS"/>
</dbReference>
<feature type="domain" description="ENTH" evidence="6">
    <location>
        <begin position="14"/>
        <end position="146"/>
    </location>
</feature>
<protein>
    <submittedName>
        <fullName evidence="7">ENTH/VHS</fullName>
    </submittedName>
</protein>
<dbReference type="AlphaFoldDB" id="A0A2U1LF52"/>
<comment type="caution">
    <text evidence="7">The sequence shown here is derived from an EMBL/GenBank/DDBJ whole genome shotgun (WGS) entry which is preliminary data.</text>
</comment>
<dbReference type="EMBL" id="PKPP01009715">
    <property type="protein sequence ID" value="PWA47639.1"/>
    <property type="molecule type" value="Genomic_DNA"/>
</dbReference>
<proteinExistence type="inferred from homology"/>
<dbReference type="Pfam" id="PF01417">
    <property type="entry name" value="ENTH"/>
    <property type="match status" value="1"/>
</dbReference>
<comment type="subcellular location">
    <subcellularLocation>
        <location evidence="1">Cytoplasmic vesicle</location>
        <location evidence="1">Clathrin-coated vesicle</location>
    </subcellularLocation>
    <subcellularLocation>
        <location evidence="2">Golgi apparatus</location>
    </subcellularLocation>
</comment>
<dbReference type="FunFam" id="1.25.40.90:FF:000006">
    <property type="entry name" value="Clathrin interactor 1"/>
    <property type="match status" value="1"/>
</dbReference>
<evidence type="ECO:0000256" key="3">
    <source>
        <dbReference type="ARBA" id="ARBA00010130"/>
    </source>
</evidence>
<evidence type="ECO:0000256" key="4">
    <source>
        <dbReference type="ARBA" id="ARBA00023034"/>
    </source>
</evidence>
<sequence>MKKAFRDIKRGVNKKVLKVPSIEQKVLDATSNDPWGPHGTHLTDIAQASRNYHEYQMIMSVVWKRLSDSGKNWRHVYKGLTVLEYLVANGSERVIEDIREHAYQIEKLSSFQYIDATGRDQGNNIRTKSQILIALVNDKDKIQETREKAAASRDK</sequence>
<keyword evidence="8" id="KW-1185">Reference proteome</keyword>
<dbReference type="CDD" id="cd03571">
    <property type="entry name" value="ENTH"/>
    <property type="match status" value="1"/>
</dbReference>
<evidence type="ECO:0000256" key="2">
    <source>
        <dbReference type="ARBA" id="ARBA00004555"/>
    </source>
</evidence>
<dbReference type="GO" id="GO:0030276">
    <property type="term" value="F:clathrin binding"/>
    <property type="evidence" value="ECO:0007669"/>
    <property type="project" value="TreeGrafter"/>
</dbReference>
<accession>A0A2U1LF52</accession>
<dbReference type="GO" id="GO:0005768">
    <property type="term" value="C:endosome"/>
    <property type="evidence" value="ECO:0007669"/>
    <property type="project" value="TreeGrafter"/>
</dbReference>
<dbReference type="GO" id="GO:0005543">
    <property type="term" value="F:phospholipid binding"/>
    <property type="evidence" value="ECO:0007669"/>
    <property type="project" value="TreeGrafter"/>
</dbReference>
<reference evidence="7 8" key="1">
    <citation type="journal article" date="2018" name="Mol. Plant">
        <title>The genome of Artemisia annua provides insight into the evolution of Asteraceae family and artemisinin biosynthesis.</title>
        <authorList>
            <person name="Shen Q."/>
            <person name="Zhang L."/>
            <person name="Liao Z."/>
            <person name="Wang S."/>
            <person name="Yan T."/>
            <person name="Shi P."/>
            <person name="Liu M."/>
            <person name="Fu X."/>
            <person name="Pan Q."/>
            <person name="Wang Y."/>
            <person name="Lv Z."/>
            <person name="Lu X."/>
            <person name="Zhang F."/>
            <person name="Jiang W."/>
            <person name="Ma Y."/>
            <person name="Chen M."/>
            <person name="Hao X."/>
            <person name="Li L."/>
            <person name="Tang Y."/>
            <person name="Lv G."/>
            <person name="Zhou Y."/>
            <person name="Sun X."/>
            <person name="Brodelius P.E."/>
            <person name="Rose J.K.C."/>
            <person name="Tang K."/>
        </authorList>
    </citation>
    <scope>NUCLEOTIDE SEQUENCE [LARGE SCALE GENOMIC DNA]</scope>
    <source>
        <strain evidence="8">cv. Huhao1</strain>
        <tissue evidence="7">Leaf</tissue>
    </source>
</reference>
<dbReference type="STRING" id="35608.A0A2U1LF52"/>
<evidence type="ECO:0000256" key="1">
    <source>
        <dbReference type="ARBA" id="ARBA00004132"/>
    </source>
</evidence>
<dbReference type="InterPro" id="IPR013809">
    <property type="entry name" value="ENTH"/>
</dbReference>
<evidence type="ECO:0000256" key="5">
    <source>
        <dbReference type="ARBA" id="ARBA00023329"/>
    </source>
</evidence>
<dbReference type="PROSITE" id="PS50942">
    <property type="entry name" value="ENTH"/>
    <property type="match status" value="1"/>
</dbReference>
<dbReference type="GO" id="GO:0030125">
    <property type="term" value="C:clathrin vesicle coat"/>
    <property type="evidence" value="ECO:0007669"/>
    <property type="project" value="TreeGrafter"/>
</dbReference>
<organism evidence="7 8">
    <name type="scientific">Artemisia annua</name>
    <name type="common">Sweet wormwood</name>
    <dbReference type="NCBI Taxonomy" id="35608"/>
    <lineage>
        <taxon>Eukaryota</taxon>
        <taxon>Viridiplantae</taxon>
        <taxon>Streptophyta</taxon>
        <taxon>Embryophyta</taxon>
        <taxon>Tracheophyta</taxon>
        <taxon>Spermatophyta</taxon>
        <taxon>Magnoliopsida</taxon>
        <taxon>eudicotyledons</taxon>
        <taxon>Gunneridae</taxon>
        <taxon>Pentapetalae</taxon>
        <taxon>asterids</taxon>
        <taxon>campanulids</taxon>
        <taxon>Asterales</taxon>
        <taxon>Asteraceae</taxon>
        <taxon>Asteroideae</taxon>
        <taxon>Anthemideae</taxon>
        <taxon>Artemisiinae</taxon>
        <taxon>Artemisia</taxon>
    </lineage>
</organism>
<dbReference type="SUPFAM" id="SSF48464">
    <property type="entry name" value="ENTH/VHS domain"/>
    <property type="match status" value="1"/>
</dbReference>
<name>A0A2U1LF52_ARTAN</name>
<dbReference type="Gene3D" id="1.25.40.90">
    <property type="match status" value="1"/>
</dbReference>
<dbReference type="GO" id="GO:0005794">
    <property type="term" value="C:Golgi apparatus"/>
    <property type="evidence" value="ECO:0007669"/>
    <property type="project" value="UniProtKB-SubCell"/>
</dbReference>
<keyword evidence="4" id="KW-0333">Golgi apparatus</keyword>
<dbReference type="SMART" id="SM00273">
    <property type="entry name" value="ENTH"/>
    <property type="match status" value="1"/>
</dbReference>
<evidence type="ECO:0000259" key="6">
    <source>
        <dbReference type="PROSITE" id="PS50942"/>
    </source>
</evidence>
<dbReference type="Proteomes" id="UP000245207">
    <property type="component" value="Unassembled WGS sequence"/>
</dbReference>
<dbReference type="GO" id="GO:0005886">
    <property type="term" value="C:plasma membrane"/>
    <property type="evidence" value="ECO:0007669"/>
    <property type="project" value="TreeGrafter"/>
</dbReference>